<dbReference type="InterPro" id="IPR032194">
    <property type="entry name" value="CNOT1_HEAT"/>
</dbReference>
<feature type="domain" description="CCR4-NOT transcription complex subunit 1 CAF1-binding" evidence="8">
    <location>
        <begin position="604"/>
        <end position="817"/>
    </location>
</feature>
<evidence type="ECO:0000259" key="8">
    <source>
        <dbReference type="Pfam" id="PF16415"/>
    </source>
</evidence>
<comment type="subcellular location">
    <subcellularLocation>
        <location evidence="1">Nucleus</location>
    </subcellularLocation>
</comment>
<keyword evidence="3" id="KW-0805">Transcription regulation</keyword>
<dbReference type="Pfam" id="PF04054">
    <property type="entry name" value="Not1"/>
    <property type="match status" value="1"/>
</dbReference>
<dbReference type="PANTHER" id="PTHR13162">
    <property type="entry name" value="CCR4-NOT TRANSCRIPTION COMPLEX"/>
    <property type="match status" value="1"/>
</dbReference>
<reference evidence="13" key="1">
    <citation type="submission" date="2016-02" db="EMBL/GenBank/DDBJ databases">
        <title>Comparative genomics of biotechnologically important yeasts.</title>
        <authorList>
            <consortium name="DOE Joint Genome Institute"/>
            <person name="Riley R."/>
            <person name="Haridas S."/>
            <person name="Wolfe K.H."/>
            <person name="Lopes M.R."/>
            <person name="Hittinger C.T."/>
            <person name="Goker M."/>
            <person name="Salamov A."/>
            <person name="Wisecaver J."/>
            <person name="Long T.M."/>
            <person name="Aerts A.L."/>
            <person name="Barry K."/>
            <person name="Choi C."/>
            <person name="Clum A."/>
            <person name="Coughlan A.Y."/>
            <person name="Deshpande S."/>
            <person name="Douglass A.P."/>
            <person name="Hanson S.J."/>
            <person name="Klenk H.-P."/>
            <person name="Labutti K."/>
            <person name="Lapidus A."/>
            <person name="Lindquist E."/>
            <person name="Lipzen A."/>
            <person name="Meier-Kolthoff J.P."/>
            <person name="Ohm R.A."/>
            <person name="Otillar R.P."/>
            <person name="Pangilinan J."/>
            <person name="Peng Y."/>
            <person name="Rokas A."/>
            <person name="Rosa C.A."/>
            <person name="Scheuner C."/>
            <person name="Sibirny A.A."/>
            <person name="Slot J.C."/>
            <person name="Stielow J.B."/>
            <person name="Sun H."/>
            <person name="Kurtzman C.P."/>
            <person name="Blackwell M."/>
            <person name="Jeffries T.W."/>
            <person name="Grigoriev I.V."/>
        </authorList>
    </citation>
    <scope>NUCLEOTIDE SEQUENCE [LARGE SCALE GENOMIC DNA]</scope>
    <source>
        <strain evidence="13">NRRL Y-17796</strain>
    </source>
</reference>
<accession>A0A1E4TK62</accession>
<feature type="domain" description="CCR4-NOT transcription complex subunit 1 HEAT repeat" evidence="10">
    <location>
        <begin position="226"/>
        <end position="367"/>
    </location>
</feature>
<evidence type="ECO:0000256" key="4">
    <source>
        <dbReference type="ARBA" id="ARBA00023163"/>
    </source>
</evidence>
<name>A0A1E4TK62_9ASCO</name>
<dbReference type="Gene3D" id="1.25.40.800">
    <property type="match status" value="1"/>
</dbReference>
<dbReference type="InterPro" id="IPR024557">
    <property type="entry name" value="CNOT1_dom_4"/>
</dbReference>
<keyword evidence="5" id="KW-0539">Nucleus</keyword>
<dbReference type="EMBL" id="KV453841">
    <property type="protein sequence ID" value="ODV92126.1"/>
    <property type="molecule type" value="Genomic_DNA"/>
</dbReference>
<evidence type="ECO:0000256" key="1">
    <source>
        <dbReference type="ARBA" id="ARBA00004123"/>
    </source>
</evidence>
<gene>
    <name evidence="12" type="ORF">CANCADRAFT_717</name>
</gene>
<evidence type="ECO:0000259" key="11">
    <source>
        <dbReference type="Pfam" id="PF25097"/>
    </source>
</evidence>
<evidence type="ECO:0000313" key="12">
    <source>
        <dbReference type="EMBL" id="ODV92126.1"/>
    </source>
</evidence>
<feature type="domain" description="CCR4-NOT transcription complex subunit 1 TTP binding" evidence="9">
    <location>
        <begin position="406"/>
        <end position="566"/>
    </location>
</feature>
<evidence type="ECO:0000256" key="2">
    <source>
        <dbReference type="ARBA" id="ARBA00022491"/>
    </source>
</evidence>
<feature type="domain" description="CCR4-NOT transcription complex subunit 1" evidence="7">
    <location>
        <begin position="884"/>
        <end position="1027"/>
    </location>
</feature>
<dbReference type="Gene3D" id="1.25.40.180">
    <property type="match status" value="1"/>
</dbReference>
<evidence type="ECO:0000259" key="6">
    <source>
        <dbReference type="Pfam" id="PF04054"/>
    </source>
</evidence>
<dbReference type="GO" id="GO:0000932">
    <property type="term" value="C:P-body"/>
    <property type="evidence" value="ECO:0007669"/>
    <property type="project" value="TreeGrafter"/>
</dbReference>
<dbReference type="GO" id="GO:0000288">
    <property type="term" value="P:nuclear-transcribed mRNA catabolic process, deadenylation-dependent decay"/>
    <property type="evidence" value="ECO:0007669"/>
    <property type="project" value="TreeGrafter"/>
</dbReference>
<dbReference type="Pfam" id="PF12842">
    <property type="entry name" value="DUF3819"/>
    <property type="match status" value="1"/>
</dbReference>
<dbReference type="GO" id="GO:0017148">
    <property type="term" value="P:negative regulation of translation"/>
    <property type="evidence" value="ECO:0007669"/>
    <property type="project" value="InterPro"/>
</dbReference>
<sequence>MPTPRVDKIREAGPSILKNHDLFIKELTAGGPLTAMELATVLSFTTNEHSWSGMSLGACLRTAFPRENWPLVVSHLDKLPDFTVRSPQDLANMFVALQAIAPDSTLIHTFLTIRWSNTVLRSAILQQIFLLSPEDFNFADTNLLKVVSSYEFPTNDHRFDMEIARFRPEVLNILDVIRFLFDCANERVHNEIAATILDRSVKILPELIFIGALKCPKPWTPLQDRAITSLFDLFFSGHPSEVFVFSIVFNIDESFLLNMFVDLFSRTSTVMPRIVEISQEIDRVEEIARCKSLSFSIEFACVAAGRNALALNTFLLERYELLGETFVNALLVFLDVRSSQDYSDLQSNRDSVTILSLPVVSLCLAFLSSLSLGPEQIEKLQIIQTQCLQTYSRLVNWGQGFDDVILMNSKSNSFSPFIEREMKESYQKLYEQQMTIGDFIIYLQSLKESRDPTDQDVFACMIHSLFDEYRFFPQYPVSALATTAVLFGSLIQYRLIDGIALSVAFRYILDALKESPDSNMYKFSLQALLQFQMRLPEFPEFCSVLAQVLTLDMLQPQLYEKIREIALSYNKMAPSDSSAAVLAPTSIFSCVNVRPDTSGIMDEAETIDDKVLLIVNNVSKSNIDVKVKDLVEILDIRQFRAFSKYLVERVKFEPNNQRLYFQICFAIADPLLDYKILRETYVAILSLMFSESITSSSTERNHLKNLGSWLGMITLGQNRPILHKNVSFKDLLIQGYNSDRLMVVLPFACKALEHTASSKIFKPPNPWTMGILRLLVEFHRYANLKLNLKFEIEVLFKTLKMDINEVDPSTSLRETLAVREQVEATTAASSITKGMDNLSLQQLDQAPLSPSGRHAIVAEPSFSSQALLTARFEISGSSIFAIQPAMKKVFILALDKTVREVLDPVVERSISVACVTSRCLIAKDYALESDEKKLMDVTSRLVQRLASSLSMVTNLEGFHAALEVNIRAILLSSGVPEQSIPADSVSMAVNDNAGTILAIIDAAVKARAVQEVNEVMVPLVSARVQHREKHPDEPFIDPAVSKFALSLPDPLSLSLSSVPNLQSRVYESLGQQPAGPQSVRQGVNTFSPGNVESIVQPYTQSPKPNKFSALLEGAHGDPIISNLPDGVNDELAAVDQMMATVDNVVNEAVAQVSTHLEQLCEFCKTRFSKDISISELPDEGPVKNGVALIINTINDFVSHPAAVELFALKCSETIINMLFTYYDVRIDREMVAFCLDRLCDLSPGVTRDIIRWLVESKDERKYNVPAILTLIEGGFVSPPEFDVLICDQISDENPLAVSFICDLISESVLSTPPIALRTDFTACLQALHEYYMTRPNSAKVSSLFEALSNAKHTLNDAPPGLSKQIIREEMGVVFAEWIRLTQHPAQTSKLLNIFIYQMIEEGVFSNLESLSLFYRVGVEMAVDGFIKVQDSRTGSDEVYIPIDSMAKLIVRSLCVIDSSENSLGVSGYFKVVLAVVTAVFAHRHESMGASFNQKPFFRLFSSMFSEWSALASPSLPNPGIDDTEFYEQVSNTLKTIQPIAFPGFTFAWLSLISHRSFMPIILSFPNCSGFPYMFGLMEAALKFFRRYLVPEAMPNSVKVVYKGFLRIVLLLLHDCPEFLVGYHYELCALVPSECTQLRNMFLCAFPKAMTLPSPFTPDIKMENVAGISKSPFILGDYVSILSITKTKECVDDIVLNRDVTPGKISPLLESLRIPQHDEPGLGFNSISTNPLAVNALMVYLGVLATSDFRSTYANDDRSKLNVHGIHYLIISKVIEYSGWEESYFLLSAMVNQLRYPNSHTQYFSAVLLSLFNGTWHGHKKQEVQEQITRVLLERVICSRPHPWGVLVTFTELLKNPVYQFWDLGFIRSSTEVEKLFGTLYNHISVPAA</sequence>
<dbReference type="Gene3D" id="1.25.40.790">
    <property type="match status" value="1"/>
</dbReference>
<evidence type="ECO:0000256" key="3">
    <source>
        <dbReference type="ARBA" id="ARBA00023015"/>
    </source>
</evidence>
<dbReference type="InterPro" id="IPR032191">
    <property type="entry name" value="CNOT1_CAF1_bind"/>
</dbReference>
<dbReference type="GO" id="GO:0030015">
    <property type="term" value="C:CCR4-NOT core complex"/>
    <property type="evidence" value="ECO:0007669"/>
    <property type="project" value="InterPro"/>
</dbReference>
<evidence type="ECO:0000259" key="9">
    <source>
        <dbReference type="Pfam" id="PF16417"/>
    </source>
</evidence>
<feature type="domain" description="CCR4-Not complex component Not1 C-terminal" evidence="6">
    <location>
        <begin position="1522"/>
        <end position="1879"/>
    </location>
</feature>
<evidence type="ECO:0000313" key="13">
    <source>
        <dbReference type="Proteomes" id="UP000095023"/>
    </source>
</evidence>
<dbReference type="InterPro" id="IPR040398">
    <property type="entry name" value="Not1"/>
</dbReference>
<dbReference type="CDD" id="cd20710">
    <property type="entry name" value="NOT1_connector"/>
    <property type="match status" value="1"/>
</dbReference>
<proteinExistence type="predicted"/>
<keyword evidence="4" id="KW-0804">Transcription</keyword>
<dbReference type="OrthoDB" id="1933107at2759"/>
<evidence type="ECO:0000259" key="7">
    <source>
        <dbReference type="Pfam" id="PF12842"/>
    </source>
</evidence>
<keyword evidence="13" id="KW-1185">Reference proteome</keyword>
<dbReference type="Proteomes" id="UP000095023">
    <property type="component" value="Unassembled WGS sequence"/>
</dbReference>
<dbReference type="InterPro" id="IPR007196">
    <property type="entry name" value="CCR4-Not_Not1_C"/>
</dbReference>
<dbReference type="InterPro" id="IPR038535">
    <property type="entry name" value="CNOT1_TTP_bind_sf"/>
</dbReference>
<dbReference type="Pfam" id="PF16415">
    <property type="entry name" value="CNOT1_CAF1_bind"/>
    <property type="match status" value="1"/>
</dbReference>
<evidence type="ECO:0000256" key="5">
    <source>
        <dbReference type="ARBA" id="ARBA00023242"/>
    </source>
</evidence>
<dbReference type="PANTHER" id="PTHR13162:SF8">
    <property type="entry name" value="CCR4-NOT TRANSCRIPTION COMPLEX SUBUNIT 1"/>
    <property type="match status" value="1"/>
</dbReference>
<dbReference type="Pfam" id="PF16418">
    <property type="entry name" value="CNOT1_HEAT"/>
    <property type="match status" value="1"/>
</dbReference>
<dbReference type="GO" id="GO:0060090">
    <property type="term" value="F:molecular adaptor activity"/>
    <property type="evidence" value="ECO:0007669"/>
    <property type="project" value="TreeGrafter"/>
</dbReference>
<dbReference type="Pfam" id="PF25097">
    <property type="entry name" value="ARM_Cnot1"/>
    <property type="match status" value="1"/>
</dbReference>
<dbReference type="Pfam" id="PF16417">
    <property type="entry name" value="CNOT1_TTP_bind"/>
    <property type="match status" value="1"/>
</dbReference>
<dbReference type="GO" id="GO:0005634">
    <property type="term" value="C:nucleus"/>
    <property type="evidence" value="ECO:0007669"/>
    <property type="project" value="UniProtKB-SubCell"/>
</dbReference>
<dbReference type="InterPro" id="IPR055454">
    <property type="entry name" value="CNOT1-like_NOT1_connector"/>
</dbReference>
<dbReference type="InterPro" id="IPR032193">
    <property type="entry name" value="CNOT1_TTP_bind"/>
</dbReference>
<protein>
    <submittedName>
        <fullName evidence="12">Uncharacterized protein</fullName>
    </submittedName>
</protein>
<organism evidence="12 13">
    <name type="scientific">Tortispora caseinolytica NRRL Y-17796</name>
    <dbReference type="NCBI Taxonomy" id="767744"/>
    <lineage>
        <taxon>Eukaryota</taxon>
        <taxon>Fungi</taxon>
        <taxon>Dikarya</taxon>
        <taxon>Ascomycota</taxon>
        <taxon>Saccharomycotina</taxon>
        <taxon>Trigonopsidomycetes</taxon>
        <taxon>Trigonopsidales</taxon>
        <taxon>Trigonopsidaceae</taxon>
        <taxon>Tortispora</taxon>
    </lineage>
</organism>
<keyword evidence="2" id="KW-0678">Repressor</keyword>
<feature type="domain" description="CCR4-NOT transcription complex subunit 1-like NOT1 connector" evidence="11">
    <location>
        <begin position="1226"/>
        <end position="1349"/>
    </location>
</feature>
<evidence type="ECO:0000259" key="10">
    <source>
        <dbReference type="Pfam" id="PF16418"/>
    </source>
</evidence>
<dbReference type="Gene3D" id="1.25.40.840">
    <property type="entry name" value="CCR4-NOT transcription complex subunit 1 TTP binding domain"/>
    <property type="match status" value="1"/>
</dbReference>